<feature type="transmembrane region" description="Helical" evidence="1">
    <location>
        <begin position="143"/>
        <end position="165"/>
    </location>
</feature>
<dbReference type="VEuPathDB" id="FungiDB:HMPREF1544_07354"/>
<gene>
    <name evidence="2" type="ORF">HMPREF1544_07354</name>
</gene>
<proteinExistence type="predicted"/>
<name>S2K127_MUCC1</name>
<sequence>MSLLFVGGRCYGINYSNKEHMCLEAKKHSHYCPVIVTNEHNTSQTCLFYYSKTSHPQKLVTKKNKQCLRSVSGTSVCTNPDCVLRTKDETHKARDSLPALAIGLAGLSTVIFGQPIPTFDSSFNEFKAEKFKTLAKAFCTRNTFWLCFSNRVVLLMVSAIMNILFPKLLF</sequence>
<keyword evidence="3" id="KW-1185">Reference proteome</keyword>
<keyword evidence="1" id="KW-0812">Transmembrane</keyword>
<protein>
    <submittedName>
        <fullName evidence="2">Uncharacterized protein</fullName>
    </submittedName>
</protein>
<dbReference type="OMA" id="ANEDWPA"/>
<evidence type="ECO:0000313" key="3">
    <source>
        <dbReference type="Proteomes" id="UP000014254"/>
    </source>
</evidence>
<keyword evidence="1" id="KW-0472">Membrane</keyword>
<evidence type="ECO:0000256" key="1">
    <source>
        <dbReference type="SAM" id="Phobius"/>
    </source>
</evidence>
<dbReference type="Proteomes" id="UP000014254">
    <property type="component" value="Unassembled WGS sequence"/>
</dbReference>
<organism evidence="2 3">
    <name type="scientific">Mucor circinelloides f. circinelloides (strain 1006PhL)</name>
    <name type="common">Mucormycosis agent</name>
    <name type="synonym">Calyptromyces circinelloides</name>
    <dbReference type="NCBI Taxonomy" id="1220926"/>
    <lineage>
        <taxon>Eukaryota</taxon>
        <taxon>Fungi</taxon>
        <taxon>Fungi incertae sedis</taxon>
        <taxon>Mucoromycota</taxon>
        <taxon>Mucoromycotina</taxon>
        <taxon>Mucoromycetes</taxon>
        <taxon>Mucorales</taxon>
        <taxon>Mucorineae</taxon>
        <taxon>Mucoraceae</taxon>
        <taxon>Mucor</taxon>
    </lineage>
</organism>
<dbReference type="STRING" id="1220926.S2K127"/>
<evidence type="ECO:0000313" key="2">
    <source>
        <dbReference type="EMBL" id="EPB85855.1"/>
    </source>
</evidence>
<keyword evidence="1" id="KW-1133">Transmembrane helix</keyword>
<dbReference type="InParanoid" id="S2K127"/>
<reference evidence="3" key="1">
    <citation type="submission" date="2013-05" db="EMBL/GenBank/DDBJ databases">
        <title>The Genome sequence of Mucor circinelloides f. circinelloides 1006PhL.</title>
        <authorList>
            <consortium name="The Broad Institute Genomics Platform"/>
            <person name="Cuomo C."/>
            <person name="Earl A."/>
            <person name="Findley K."/>
            <person name="Lee S.C."/>
            <person name="Walker B."/>
            <person name="Young S."/>
            <person name="Zeng Q."/>
            <person name="Gargeya S."/>
            <person name="Fitzgerald M."/>
            <person name="Haas B."/>
            <person name="Abouelleil A."/>
            <person name="Allen A.W."/>
            <person name="Alvarado L."/>
            <person name="Arachchi H.M."/>
            <person name="Berlin A.M."/>
            <person name="Chapman S.B."/>
            <person name="Gainer-Dewar J."/>
            <person name="Goldberg J."/>
            <person name="Griggs A."/>
            <person name="Gujja S."/>
            <person name="Hansen M."/>
            <person name="Howarth C."/>
            <person name="Imamovic A."/>
            <person name="Ireland A."/>
            <person name="Larimer J."/>
            <person name="McCowan C."/>
            <person name="Murphy C."/>
            <person name="Pearson M."/>
            <person name="Poon T.W."/>
            <person name="Priest M."/>
            <person name="Roberts A."/>
            <person name="Saif S."/>
            <person name="Shea T."/>
            <person name="Sisk P."/>
            <person name="Sykes S."/>
            <person name="Wortman J."/>
            <person name="Nusbaum C."/>
            <person name="Birren B."/>
        </authorList>
    </citation>
    <scope>NUCLEOTIDE SEQUENCE [LARGE SCALE GENOMIC DNA]</scope>
    <source>
        <strain evidence="3">1006PhL</strain>
    </source>
</reference>
<dbReference type="AlphaFoldDB" id="S2K127"/>
<dbReference type="EMBL" id="KE124002">
    <property type="protein sequence ID" value="EPB85855.1"/>
    <property type="molecule type" value="Genomic_DNA"/>
</dbReference>
<accession>S2K127</accession>
<dbReference type="OrthoDB" id="2289379at2759"/>